<keyword evidence="3" id="KW-0234">DNA repair</keyword>
<dbReference type="InterPro" id="IPR022043">
    <property type="entry name" value="CAF1A_DD"/>
</dbReference>
<evidence type="ECO:0000256" key="5">
    <source>
        <dbReference type="SAM" id="MobiDB-lite"/>
    </source>
</evidence>
<keyword evidence="4" id="KW-0539">Nucleus</keyword>
<feature type="domain" description="Chromatin assembly factor 1 subunit A dimerization" evidence="6">
    <location>
        <begin position="745"/>
        <end position="816"/>
    </location>
</feature>
<accession>B3NVF2</accession>
<dbReference type="GO" id="GO:0000724">
    <property type="term" value="P:double-strand break repair via homologous recombination"/>
    <property type="evidence" value="ECO:0007669"/>
    <property type="project" value="EnsemblMetazoa"/>
</dbReference>
<organism evidence="8 9">
    <name type="scientific">Drosophila erecta</name>
    <name type="common">Fruit fly</name>
    <dbReference type="NCBI Taxonomy" id="7220"/>
    <lineage>
        <taxon>Eukaryota</taxon>
        <taxon>Metazoa</taxon>
        <taxon>Ecdysozoa</taxon>
        <taxon>Arthropoda</taxon>
        <taxon>Hexapoda</taxon>
        <taxon>Insecta</taxon>
        <taxon>Pterygota</taxon>
        <taxon>Neoptera</taxon>
        <taxon>Endopterygota</taxon>
        <taxon>Diptera</taxon>
        <taxon>Brachycera</taxon>
        <taxon>Muscomorpha</taxon>
        <taxon>Ephydroidea</taxon>
        <taxon>Drosophilidae</taxon>
        <taxon>Drosophila</taxon>
        <taxon>Sophophora</taxon>
    </lineage>
</organism>
<evidence type="ECO:0000256" key="3">
    <source>
        <dbReference type="ARBA" id="ARBA00023204"/>
    </source>
</evidence>
<feature type="compositionally biased region" description="Acidic residues" evidence="5">
    <location>
        <begin position="788"/>
        <end position="803"/>
    </location>
</feature>
<dbReference type="GO" id="GO:0010332">
    <property type="term" value="P:response to gamma radiation"/>
    <property type="evidence" value="ECO:0007669"/>
    <property type="project" value="EnsemblMetazoa"/>
</dbReference>
<feature type="compositionally biased region" description="Basic and acidic residues" evidence="5">
    <location>
        <begin position="245"/>
        <end position="261"/>
    </location>
</feature>
<dbReference type="GO" id="GO:0007444">
    <property type="term" value="P:imaginal disc development"/>
    <property type="evidence" value="ECO:0007669"/>
    <property type="project" value="EnsemblMetazoa"/>
</dbReference>
<feature type="compositionally biased region" description="Polar residues" evidence="5">
    <location>
        <begin position="1116"/>
        <end position="1132"/>
    </location>
</feature>
<gene>
    <name evidence="8" type="primary">Dere\GG19033</name>
    <name evidence="8" type="synonym">dere_GLEANR_3815</name>
    <name evidence="8" type="synonym">GG19033</name>
    <name evidence="8" type="ORF">Dere_GG19033</name>
</gene>
<evidence type="ECO:0000256" key="2">
    <source>
        <dbReference type="ARBA" id="ARBA00022763"/>
    </source>
</evidence>
<dbReference type="Proteomes" id="UP000008711">
    <property type="component" value="Unassembled WGS sequence"/>
</dbReference>
<dbReference type="KEGG" id="der:6549710"/>
<feature type="compositionally biased region" description="Acidic residues" evidence="5">
    <location>
        <begin position="662"/>
        <end position="672"/>
    </location>
</feature>
<evidence type="ECO:0000313" key="8">
    <source>
        <dbReference type="EMBL" id="EDV46344.1"/>
    </source>
</evidence>
<feature type="compositionally biased region" description="Acidic residues" evidence="5">
    <location>
        <begin position="213"/>
        <end position="222"/>
    </location>
</feature>
<keyword evidence="9" id="KW-1185">Reference proteome</keyword>
<dbReference type="PhylomeDB" id="B3NVF2"/>
<feature type="compositionally biased region" description="Basic residues" evidence="5">
    <location>
        <begin position="185"/>
        <end position="194"/>
    </location>
</feature>
<feature type="compositionally biased region" description="Basic and acidic residues" evidence="5">
    <location>
        <begin position="268"/>
        <end position="285"/>
    </location>
</feature>
<evidence type="ECO:0000313" key="9">
    <source>
        <dbReference type="Proteomes" id="UP000008711"/>
    </source>
</evidence>
<dbReference type="EMBL" id="CH954180">
    <property type="protein sequence ID" value="EDV46344.1"/>
    <property type="molecule type" value="Genomic_DNA"/>
</dbReference>
<dbReference type="eggNOG" id="KOG4364">
    <property type="taxonomic scope" value="Eukaryota"/>
</dbReference>
<dbReference type="GO" id="GO:0033186">
    <property type="term" value="C:CAF-1 complex"/>
    <property type="evidence" value="ECO:0007669"/>
    <property type="project" value="EnsemblMetazoa"/>
</dbReference>
<dbReference type="GO" id="GO:0006334">
    <property type="term" value="P:nucleosome assembly"/>
    <property type="evidence" value="ECO:0007669"/>
    <property type="project" value="EnsemblMetazoa"/>
</dbReference>
<feature type="region of interest" description="Disordered" evidence="5">
    <location>
        <begin position="647"/>
        <end position="716"/>
    </location>
</feature>
<feature type="region of interest" description="Disordered" evidence="5">
    <location>
        <begin position="788"/>
        <end position="851"/>
    </location>
</feature>
<sequence length="1158" mass="130303">MSAGIVKTPISGRTKDAAVSAKSAEKTASGGKKLVQTRLPFKLLTPGGGPVSTSSSSSSPATTGSAPVTVIQDEDEPAPRKRKLSYDDESPSEGTGCSSGPLRRSTSKENLDLASSIATKKAKTTDLPAEDFIELDDDEADKEMADQNGVVEAKASIEVKSKPKKPEAKKGSPAPIQIKLPLVNKRSKRRKSLKKSGESLDTTATTVGKGDSESSDDIEIIAEELNPQKRPKVQTPLEKSPGNSEKQEEEVSQKNGKDSMKQEGPQRTGKESKKEEPKTAEKNIKNDQATIDIFMGKKAETSKKDKSEAKTGKGNKMDHPIAQDSKPKEIPKKDKKEESKPDEKSKNEEKEKVDAPANNQKEELAAVKNQQMAAKKKTSEPESAAKKDCKKDEPSTHVKSDKESPGAAEISVILSTSENNSSSSEHEMDADTDTAATDRTSAQKETRLHRKSLPEETGAPKSLTPKQQRLLERRKKAREEKEQKLAEERRLKQQEKEHREQQKKQERDEKEQQRKLEKDQKEQQKKMEKEEKERKRQAEVDSKNEEKRKRNEAKEEVQRKKDEERRKKEQEREEAEQKKKRAAESFSKFFVPKQPKGGSGSNNTSCLEHEQSSCDSSKASSQTLAFRPFQIKDDMLLAPIVRNSLGQEQRSQLDGLFRHQDEEEDDGEEEEDIVRRKPPNRAHLYLSELSSGRREPLKMRRDAKLQRRTKDEEDEDEVQVIDYLSSAGLPIEVEQPKQLTRMRAKYLQFADNRRPPYYGTWRKKSSSISARRPLAQDKVLFDYEVDSDCEWEEEEPGESLSASEDEKERESEEESEEEYNEWYVPHGHLSDEELQNDGDGMEDGHTREAQKAKLQVLQQEFAQEMKKQTKKIKARLLGPVWLDENGNKSELFPAIFAHTIDMYACWHTEPISMQPPTEPEREDQTPEQLAPLQLDDRLMQQLVRLTHGNRNSKMFLVNEYLEYLKTQATPESNQTLLPSKAVLREKIDELASWKTVELGTPETAATSASSAKKSKKPKKRLCWVVANDMLEKFQLPDLQLQNQWNYTLTPKVSEGPDASQHEQSPPADAEAAASPAVNAATNSAPTTPISGQAQAGQGGKKRATLIMSVPRDQPIPSATKNKLISQFLQRQSDASKPKEKRQEKPPPTIVDDVVMLSD</sequence>
<feature type="compositionally biased region" description="Basic and acidic residues" evidence="5">
    <location>
        <begin position="842"/>
        <end position="851"/>
    </location>
</feature>
<proteinExistence type="predicted"/>
<dbReference type="PANTHER" id="PTHR15272">
    <property type="entry name" value="CHROMATIN ASSEMBLY FACTOR 1 SUBUNIT A CAF-1 SUBUNIT A"/>
    <property type="match status" value="1"/>
</dbReference>
<feature type="compositionally biased region" description="Acidic residues" evidence="5">
    <location>
        <begin position="832"/>
        <end position="841"/>
    </location>
</feature>
<dbReference type="Pfam" id="PF15539">
    <property type="entry name" value="CAF1-p150_C2"/>
    <property type="match status" value="1"/>
</dbReference>
<feature type="domain" description="Chromatin assembly factor 1 subunit p150 C-terminal" evidence="7">
    <location>
        <begin position="917"/>
        <end position="1050"/>
    </location>
</feature>
<feature type="compositionally biased region" description="Basic and acidic residues" evidence="5">
    <location>
        <begin position="377"/>
        <end position="404"/>
    </location>
</feature>
<feature type="compositionally biased region" description="Acidic residues" evidence="5">
    <location>
        <begin position="811"/>
        <end position="820"/>
    </location>
</feature>
<feature type="compositionally biased region" description="Basic and acidic residues" evidence="5">
    <location>
        <begin position="295"/>
        <end position="365"/>
    </location>
</feature>
<protein>
    <submittedName>
        <fullName evidence="8">Uncharacterized protein</fullName>
    </submittedName>
</protein>
<feature type="compositionally biased region" description="Acidic residues" evidence="5">
    <location>
        <begin position="128"/>
        <end position="141"/>
    </location>
</feature>
<dbReference type="OrthoDB" id="79480at2759"/>
<dbReference type="GO" id="GO:0042023">
    <property type="term" value="P:DNA endoreduplication"/>
    <property type="evidence" value="ECO:0007669"/>
    <property type="project" value="EnsemblMetazoa"/>
</dbReference>
<feature type="compositionally biased region" description="Basic and acidic residues" evidence="5">
    <location>
        <begin position="477"/>
        <end position="577"/>
    </location>
</feature>
<feature type="compositionally biased region" description="Low complexity" evidence="5">
    <location>
        <begin position="51"/>
        <end position="69"/>
    </location>
</feature>
<evidence type="ECO:0000256" key="4">
    <source>
        <dbReference type="ARBA" id="ARBA00023242"/>
    </source>
</evidence>
<feature type="compositionally biased region" description="Low complexity" evidence="5">
    <location>
        <begin position="1064"/>
        <end position="1095"/>
    </location>
</feature>
<evidence type="ECO:0000259" key="6">
    <source>
        <dbReference type="Pfam" id="PF12253"/>
    </source>
</evidence>
<dbReference type="PANTHER" id="PTHR15272:SF0">
    <property type="entry name" value="CHROMATIN ASSEMBLY FACTOR 1 SUBUNIT A"/>
    <property type="match status" value="1"/>
</dbReference>
<comment type="subcellular location">
    <subcellularLocation>
        <location evidence="1">Nucleus</location>
    </subcellularLocation>
</comment>
<dbReference type="AlphaFoldDB" id="B3NVF2"/>
<evidence type="ECO:0000259" key="7">
    <source>
        <dbReference type="Pfam" id="PF15539"/>
    </source>
</evidence>
<dbReference type="GO" id="GO:0005634">
    <property type="term" value="C:nucleus"/>
    <property type="evidence" value="ECO:0007669"/>
    <property type="project" value="UniProtKB-SubCell"/>
</dbReference>
<feature type="compositionally biased region" description="Basic and acidic residues" evidence="5">
    <location>
        <begin position="155"/>
        <end position="170"/>
    </location>
</feature>
<dbReference type="OMA" id="RAKYLHF"/>
<reference evidence="8 9" key="1">
    <citation type="journal article" date="2007" name="Nature">
        <title>Evolution of genes and genomes on the Drosophila phylogeny.</title>
        <authorList>
            <consortium name="Drosophila 12 Genomes Consortium"/>
            <person name="Clark A.G."/>
            <person name="Eisen M.B."/>
            <person name="Smith D.R."/>
            <person name="Bergman C.M."/>
            <person name="Oliver B."/>
            <person name="Markow T.A."/>
            <person name="Kaufman T.C."/>
            <person name="Kellis M."/>
            <person name="Gelbart W."/>
            <person name="Iyer V.N."/>
            <person name="Pollard D.A."/>
            <person name="Sackton T.B."/>
            <person name="Larracuente A.M."/>
            <person name="Singh N.D."/>
            <person name="Abad J.P."/>
            <person name="Abt D.N."/>
            <person name="Adryan B."/>
            <person name="Aguade M."/>
            <person name="Akashi H."/>
            <person name="Anderson W.W."/>
            <person name="Aquadro C.F."/>
            <person name="Ardell D.H."/>
            <person name="Arguello R."/>
            <person name="Artieri C.G."/>
            <person name="Barbash D.A."/>
            <person name="Barker D."/>
            <person name="Barsanti P."/>
            <person name="Batterham P."/>
            <person name="Batzoglou S."/>
            <person name="Begun D."/>
            <person name="Bhutkar A."/>
            <person name="Blanco E."/>
            <person name="Bosak S.A."/>
            <person name="Bradley R.K."/>
            <person name="Brand A.D."/>
            <person name="Brent M.R."/>
            <person name="Brooks A.N."/>
            <person name="Brown R.H."/>
            <person name="Butlin R.K."/>
            <person name="Caggese C."/>
            <person name="Calvi B.R."/>
            <person name="Bernardo de Carvalho A."/>
            <person name="Caspi A."/>
            <person name="Castrezana S."/>
            <person name="Celniker S.E."/>
            <person name="Chang J.L."/>
            <person name="Chapple C."/>
            <person name="Chatterji S."/>
            <person name="Chinwalla A."/>
            <person name="Civetta A."/>
            <person name="Clifton S.W."/>
            <person name="Comeron J.M."/>
            <person name="Costello J.C."/>
            <person name="Coyne J.A."/>
            <person name="Daub J."/>
            <person name="David R.G."/>
            <person name="Delcher A.L."/>
            <person name="Delehaunty K."/>
            <person name="Do C.B."/>
            <person name="Ebling H."/>
            <person name="Edwards K."/>
            <person name="Eickbush T."/>
            <person name="Evans J.D."/>
            <person name="Filipski A."/>
            <person name="Findeiss S."/>
            <person name="Freyhult E."/>
            <person name="Fulton L."/>
            <person name="Fulton R."/>
            <person name="Garcia A.C."/>
            <person name="Gardiner A."/>
            <person name="Garfield D.A."/>
            <person name="Garvin B.E."/>
            <person name="Gibson G."/>
            <person name="Gilbert D."/>
            <person name="Gnerre S."/>
            <person name="Godfrey J."/>
            <person name="Good R."/>
            <person name="Gotea V."/>
            <person name="Gravely B."/>
            <person name="Greenberg A.J."/>
            <person name="Griffiths-Jones S."/>
            <person name="Gross S."/>
            <person name="Guigo R."/>
            <person name="Gustafson E.A."/>
            <person name="Haerty W."/>
            <person name="Hahn M.W."/>
            <person name="Halligan D.L."/>
            <person name="Halpern A.L."/>
            <person name="Halter G.M."/>
            <person name="Han M.V."/>
            <person name="Heger A."/>
            <person name="Hillier L."/>
            <person name="Hinrichs A.S."/>
            <person name="Holmes I."/>
            <person name="Hoskins R.A."/>
            <person name="Hubisz M.J."/>
            <person name="Hultmark D."/>
            <person name="Huntley M.A."/>
            <person name="Jaffe D.B."/>
            <person name="Jagadeeshan S."/>
            <person name="Jeck W.R."/>
            <person name="Johnson J."/>
            <person name="Jones C.D."/>
            <person name="Jordan W.C."/>
            <person name="Karpen G.H."/>
            <person name="Kataoka E."/>
            <person name="Keightley P.D."/>
            <person name="Kheradpour P."/>
            <person name="Kirkness E.F."/>
            <person name="Koerich L.B."/>
            <person name="Kristiansen K."/>
            <person name="Kudrna D."/>
            <person name="Kulathinal R.J."/>
            <person name="Kumar S."/>
            <person name="Kwok R."/>
            <person name="Lander E."/>
            <person name="Langley C.H."/>
            <person name="Lapoint R."/>
            <person name="Lazzaro B.P."/>
            <person name="Lee S.J."/>
            <person name="Levesque L."/>
            <person name="Li R."/>
            <person name="Lin C.F."/>
            <person name="Lin M.F."/>
            <person name="Lindblad-Toh K."/>
            <person name="Llopart A."/>
            <person name="Long M."/>
            <person name="Low L."/>
            <person name="Lozovsky E."/>
            <person name="Lu J."/>
            <person name="Luo M."/>
            <person name="Machado C.A."/>
            <person name="Makalowski W."/>
            <person name="Marzo M."/>
            <person name="Matsuda M."/>
            <person name="Matzkin L."/>
            <person name="McAllister B."/>
            <person name="McBride C.S."/>
            <person name="McKernan B."/>
            <person name="McKernan K."/>
            <person name="Mendez-Lago M."/>
            <person name="Minx P."/>
            <person name="Mollenhauer M.U."/>
            <person name="Montooth K."/>
            <person name="Mount S.M."/>
            <person name="Mu X."/>
            <person name="Myers E."/>
            <person name="Negre B."/>
            <person name="Newfeld S."/>
            <person name="Nielsen R."/>
            <person name="Noor M.A."/>
            <person name="O'Grady P."/>
            <person name="Pachter L."/>
            <person name="Papaceit M."/>
            <person name="Parisi M.J."/>
            <person name="Parisi M."/>
            <person name="Parts L."/>
            <person name="Pedersen J.S."/>
            <person name="Pesole G."/>
            <person name="Phillippy A.M."/>
            <person name="Ponting C.P."/>
            <person name="Pop M."/>
            <person name="Porcelli D."/>
            <person name="Powell J.R."/>
            <person name="Prohaska S."/>
            <person name="Pruitt K."/>
            <person name="Puig M."/>
            <person name="Quesneville H."/>
            <person name="Ram K.R."/>
            <person name="Rand D."/>
            <person name="Rasmussen M.D."/>
            <person name="Reed L.K."/>
            <person name="Reenan R."/>
            <person name="Reily A."/>
            <person name="Remington K.A."/>
            <person name="Rieger T.T."/>
            <person name="Ritchie M.G."/>
            <person name="Robin C."/>
            <person name="Rogers Y.H."/>
            <person name="Rohde C."/>
            <person name="Rozas J."/>
            <person name="Rubenfield M.J."/>
            <person name="Ruiz A."/>
            <person name="Russo S."/>
            <person name="Salzberg S.L."/>
            <person name="Sanchez-Gracia A."/>
            <person name="Saranga D.J."/>
            <person name="Sato H."/>
            <person name="Schaeffer S.W."/>
            <person name="Schatz M.C."/>
            <person name="Schlenke T."/>
            <person name="Schwartz R."/>
            <person name="Segarra C."/>
            <person name="Singh R.S."/>
            <person name="Sirot L."/>
            <person name="Sirota M."/>
            <person name="Sisneros N.B."/>
            <person name="Smith C.D."/>
            <person name="Smith T.F."/>
            <person name="Spieth J."/>
            <person name="Stage D.E."/>
            <person name="Stark A."/>
            <person name="Stephan W."/>
            <person name="Strausberg R.L."/>
            <person name="Strempel S."/>
            <person name="Sturgill D."/>
            <person name="Sutton G."/>
            <person name="Sutton G.G."/>
            <person name="Tao W."/>
            <person name="Teichmann S."/>
            <person name="Tobari Y.N."/>
            <person name="Tomimura Y."/>
            <person name="Tsolas J.M."/>
            <person name="Valente V.L."/>
            <person name="Venter E."/>
            <person name="Venter J.C."/>
            <person name="Vicario S."/>
            <person name="Vieira F.G."/>
            <person name="Vilella A.J."/>
            <person name="Villasante A."/>
            <person name="Walenz B."/>
            <person name="Wang J."/>
            <person name="Wasserman M."/>
            <person name="Watts T."/>
            <person name="Wilson D."/>
            <person name="Wilson R.K."/>
            <person name="Wing R.A."/>
            <person name="Wolfner M.F."/>
            <person name="Wong A."/>
            <person name="Wong G.K."/>
            <person name="Wu C.I."/>
            <person name="Wu G."/>
            <person name="Yamamoto D."/>
            <person name="Yang H.P."/>
            <person name="Yang S.P."/>
            <person name="Yorke J.A."/>
            <person name="Yoshida K."/>
            <person name="Zdobnov E."/>
            <person name="Zhang P."/>
            <person name="Zhang Y."/>
            <person name="Zimin A.V."/>
            <person name="Baldwin J."/>
            <person name="Abdouelleil A."/>
            <person name="Abdulkadir J."/>
            <person name="Abebe A."/>
            <person name="Abera B."/>
            <person name="Abreu J."/>
            <person name="Acer S.C."/>
            <person name="Aftuck L."/>
            <person name="Alexander A."/>
            <person name="An P."/>
            <person name="Anderson E."/>
            <person name="Anderson S."/>
            <person name="Arachi H."/>
            <person name="Azer M."/>
            <person name="Bachantsang P."/>
            <person name="Barry A."/>
            <person name="Bayul T."/>
            <person name="Berlin A."/>
            <person name="Bessette D."/>
            <person name="Bloom T."/>
            <person name="Blye J."/>
            <person name="Boguslavskiy L."/>
            <person name="Bonnet C."/>
            <person name="Boukhgalter B."/>
            <person name="Bourzgui I."/>
            <person name="Brown A."/>
            <person name="Cahill P."/>
            <person name="Channer S."/>
            <person name="Cheshatsang Y."/>
            <person name="Chuda L."/>
            <person name="Citroen M."/>
            <person name="Collymore A."/>
            <person name="Cooke P."/>
            <person name="Costello M."/>
            <person name="D'Aco K."/>
            <person name="Daza R."/>
            <person name="De Haan G."/>
            <person name="DeGray S."/>
            <person name="DeMaso C."/>
            <person name="Dhargay N."/>
            <person name="Dooley K."/>
            <person name="Dooley E."/>
            <person name="Doricent M."/>
            <person name="Dorje P."/>
            <person name="Dorjee K."/>
            <person name="Dupes A."/>
            <person name="Elong R."/>
            <person name="Falk J."/>
            <person name="Farina A."/>
            <person name="Faro S."/>
            <person name="Ferguson D."/>
            <person name="Fisher S."/>
            <person name="Foley C.D."/>
            <person name="Franke A."/>
            <person name="Friedrich D."/>
            <person name="Gadbois L."/>
            <person name="Gearin G."/>
            <person name="Gearin C.R."/>
            <person name="Giannoukos G."/>
            <person name="Goode T."/>
            <person name="Graham J."/>
            <person name="Grandbois E."/>
            <person name="Grewal S."/>
            <person name="Gyaltsen K."/>
            <person name="Hafez N."/>
            <person name="Hagos B."/>
            <person name="Hall J."/>
            <person name="Henson C."/>
            <person name="Hollinger A."/>
            <person name="Honan T."/>
            <person name="Huard M.D."/>
            <person name="Hughes L."/>
            <person name="Hurhula B."/>
            <person name="Husby M.E."/>
            <person name="Kamat A."/>
            <person name="Kanga B."/>
            <person name="Kashin S."/>
            <person name="Khazanovich D."/>
            <person name="Kisner P."/>
            <person name="Lance K."/>
            <person name="Lara M."/>
            <person name="Lee W."/>
            <person name="Lennon N."/>
            <person name="Letendre F."/>
            <person name="LeVine R."/>
            <person name="Lipovsky A."/>
            <person name="Liu X."/>
            <person name="Liu J."/>
            <person name="Liu S."/>
            <person name="Lokyitsang T."/>
            <person name="Lokyitsang Y."/>
            <person name="Lubonja R."/>
            <person name="Lui A."/>
            <person name="MacDonald P."/>
            <person name="Magnisalis V."/>
            <person name="Maru K."/>
            <person name="Matthews C."/>
            <person name="McCusker W."/>
            <person name="McDonough S."/>
            <person name="Mehta T."/>
            <person name="Meldrim J."/>
            <person name="Meneus L."/>
            <person name="Mihai O."/>
            <person name="Mihalev A."/>
            <person name="Mihova T."/>
            <person name="Mittelman R."/>
            <person name="Mlenga V."/>
            <person name="Montmayeur A."/>
            <person name="Mulrain L."/>
            <person name="Navidi A."/>
            <person name="Naylor J."/>
            <person name="Negash T."/>
            <person name="Nguyen T."/>
            <person name="Nguyen N."/>
            <person name="Nicol R."/>
            <person name="Norbu C."/>
            <person name="Norbu N."/>
            <person name="Novod N."/>
            <person name="O'Neill B."/>
            <person name="Osman S."/>
            <person name="Markiewicz E."/>
            <person name="Oyono O.L."/>
            <person name="Patti C."/>
            <person name="Phunkhang P."/>
            <person name="Pierre F."/>
            <person name="Priest M."/>
            <person name="Raghuraman S."/>
            <person name="Rege F."/>
            <person name="Reyes R."/>
            <person name="Rise C."/>
            <person name="Rogov P."/>
            <person name="Ross K."/>
            <person name="Ryan E."/>
            <person name="Settipalli S."/>
            <person name="Shea T."/>
            <person name="Sherpa N."/>
            <person name="Shi L."/>
            <person name="Shih D."/>
            <person name="Sparrow T."/>
            <person name="Spaulding J."/>
            <person name="Stalker J."/>
            <person name="Stange-Thomann N."/>
            <person name="Stavropoulos S."/>
            <person name="Stone C."/>
            <person name="Strader C."/>
            <person name="Tesfaye S."/>
            <person name="Thomson T."/>
            <person name="Thoulutsang Y."/>
            <person name="Thoulutsang D."/>
            <person name="Topham K."/>
            <person name="Topping I."/>
            <person name="Tsamla T."/>
            <person name="Vassiliev H."/>
            <person name="Vo A."/>
            <person name="Wangchuk T."/>
            <person name="Wangdi T."/>
            <person name="Weiand M."/>
            <person name="Wilkinson J."/>
            <person name="Wilson A."/>
            <person name="Yadav S."/>
            <person name="Young G."/>
            <person name="Yu Q."/>
            <person name="Zembek L."/>
            <person name="Zhong D."/>
            <person name="Zimmer A."/>
            <person name="Zwirko Z."/>
            <person name="Jaffe D.B."/>
            <person name="Alvarez P."/>
            <person name="Brockman W."/>
            <person name="Butler J."/>
            <person name="Chin C."/>
            <person name="Gnerre S."/>
            <person name="Grabherr M."/>
            <person name="Kleber M."/>
            <person name="Mauceli E."/>
            <person name="MacCallum I."/>
        </authorList>
    </citation>
    <scope>NUCLEOTIDE SEQUENCE [LARGE SCALE GENOMIC DNA]</scope>
    <source>
        <strain evidence="8 9">TSC#14021-0224.01</strain>
    </source>
</reference>
<dbReference type="InterPro" id="IPR029105">
    <property type="entry name" value="CAF1-p150_C2"/>
</dbReference>
<reference evidence="8 9" key="2">
    <citation type="journal article" date="2008" name="Bioinformatics">
        <title>Assembly reconciliation.</title>
        <authorList>
            <person name="Zimin A.V."/>
            <person name="Smith D.R."/>
            <person name="Sutton G."/>
            <person name="Yorke J.A."/>
        </authorList>
    </citation>
    <scope>NUCLEOTIDE SEQUENCE [LARGE SCALE GENOMIC DNA]</scope>
    <source>
        <strain evidence="8 9">TSC#14021-0224.01</strain>
    </source>
</reference>
<feature type="region of interest" description="Disordered" evidence="5">
    <location>
        <begin position="1"/>
        <end position="621"/>
    </location>
</feature>
<name>B3NVF2_DROER</name>
<keyword evidence="2" id="KW-0227">DNA damage</keyword>
<feature type="compositionally biased region" description="Basic and acidic residues" evidence="5">
    <location>
        <begin position="1133"/>
        <end position="1144"/>
    </location>
</feature>
<evidence type="ECO:0000256" key="1">
    <source>
        <dbReference type="ARBA" id="ARBA00004123"/>
    </source>
</evidence>
<feature type="compositionally biased region" description="Basic and acidic residues" evidence="5">
    <location>
        <begin position="691"/>
        <end position="711"/>
    </location>
</feature>
<feature type="region of interest" description="Disordered" evidence="5">
    <location>
        <begin position="1049"/>
        <end position="1158"/>
    </location>
</feature>
<dbReference type="GO" id="GO:0035264">
    <property type="term" value="P:multicellular organism growth"/>
    <property type="evidence" value="ECO:0007669"/>
    <property type="project" value="EnsemblMetazoa"/>
</dbReference>
<dbReference type="HOGENOM" id="CLU_275604_0_0_1"/>
<dbReference type="Pfam" id="PF12253">
    <property type="entry name" value="CAF1A_dimeriz"/>
    <property type="match status" value="1"/>
</dbReference>